<dbReference type="EMBL" id="CP001321">
    <property type="protein sequence ID" value="ACL33403.1"/>
    <property type="molecule type" value="Genomic_DNA"/>
</dbReference>
<gene>
    <name evidence="1" type="ordered locus">HAPS_1915</name>
</gene>
<evidence type="ECO:0000313" key="1">
    <source>
        <dbReference type="EMBL" id="ACL33403.1"/>
    </source>
</evidence>
<organism evidence="1 2">
    <name type="scientific">Glaesserella parasuis serovar 5 (strain SH0165)</name>
    <name type="common">Haemophilus parasuis</name>
    <dbReference type="NCBI Taxonomy" id="557723"/>
    <lineage>
        <taxon>Bacteria</taxon>
        <taxon>Pseudomonadati</taxon>
        <taxon>Pseudomonadota</taxon>
        <taxon>Gammaproteobacteria</taxon>
        <taxon>Pasteurellales</taxon>
        <taxon>Pasteurellaceae</taxon>
        <taxon>Glaesserella</taxon>
    </lineage>
</organism>
<dbReference type="KEGG" id="hap:HAPS_1915"/>
<evidence type="ECO:0000313" key="2">
    <source>
        <dbReference type="Proteomes" id="UP000006743"/>
    </source>
</evidence>
<name>B8F7V1_GLAP5</name>
<dbReference type="HOGENOM" id="CLU_3344290_0_0_6"/>
<dbReference type="Proteomes" id="UP000006743">
    <property type="component" value="Chromosome"/>
</dbReference>
<protein>
    <submittedName>
        <fullName evidence="1">Uncharacterized protein</fullName>
    </submittedName>
</protein>
<accession>B8F7V1</accession>
<reference evidence="1 2" key="1">
    <citation type="journal article" date="2009" name="J. Bacteriol.">
        <title>Complete genome sequence of Haemophilus parasuis SH0165.</title>
        <authorList>
            <person name="Yue M."/>
            <person name="Yang F."/>
            <person name="Yang J."/>
            <person name="Bei W."/>
            <person name="Cai X."/>
            <person name="Chen L."/>
            <person name="Dong J."/>
            <person name="Zhou R."/>
            <person name="Jin M."/>
            <person name="Jin Q."/>
            <person name="Chen H."/>
        </authorList>
    </citation>
    <scope>NUCLEOTIDE SEQUENCE [LARGE SCALE GENOMIC DNA]</scope>
    <source>
        <strain evidence="1 2">SH0165</strain>
    </source>
</reference>
<sequence length="37" mass="4159">MHKTQNAILTAITFTMLLTPKTGLRAFLLPNSSRFSH</sequence>
<proteinExistence type="predicted"/>
<keyword evidence="2" id="KW-1185">Reference proteome</keyword>
<dbReference type="AlphaFoldDB" id="B8F7V1"/>